<dbReference type="SUPFAM" id="SSF48019">
    <property type="entry name" value="post-AAA+ oligomerization domain-like"/>
    <property type="match status" value="1"/>
</dbReference>
<dbReference type="GO" id="GO:0003677">
    <property type="term" value="F:DNA binding"/>
    <property type="evidence" value="ECO:0007669"/>
    <property type="project" value="InterPro"/>
</dbReference>
<name>A0A1F4W0S9_UNCKA</name>
<dbReference type="Gene3D" id="1.20.272.10">
    <property type="match status" value="1"/>
</dbReference>
<sequence>MAQKEKIKVFENNPIPSGNIFKFIDSLFNKDRVGTYKELTSLAKDDVDNFYIFSMILYGLRNLIHADIKSVKFQQMQSFQQTKLSQQTKKFGESKLKNLLEELYLLDKRVKTGEIDADLMITIAIEKVLC</sequence>
<dbReference type="EMBL" id="MEVT01000011">
    <property type="protein sequence ID" value="OGC62960.1"/>
    <property type="molecule type" value="Genomic_DNA"/>
</dbReference>
<evidence type="ECO:0000313" key="2">
    <source>
        <dbReference type="EMBL" id="OGC62960.1"/>
    </source>
</evidence>
<reference evidence="2 3" key="1">
    <citation type="journal article" date="2016" name="Nat. Commun.">
        <title>Thousands of microbial genomes shed light on interconnected biogeochemical processes in an aquifer system.</title>
        <authorList>
            <person name="Anantharaman K."/>
            <person name="Brown C.T."/>
            <person name="Hug L.A."/>
            <person name="Sharon I."/>
            <person name="Castelle C.J."/>
            <person name="Probst A.J."/>
            <person name="Thomas B.C."/>
            <person name="Singh A."/>
            <person name="Wilkins M.J."/>
            <person name="Karaoz U."/>
            <person name="Brodie E.L."/>
            <person name="Williams K.H."/>
            <person name="Hubbard S.S."/>
            <person name="Banfield J.F."/>
        </authorList>
    </citation>
    <scope>NUCLEOTIDE SEQUENCE [LARGE SCALE GENOMIC DNA]</scope>
</reference>
<dbReference type="GO" id="GO:0006260">
    <property type="term" value="P:DNA replication"/>
    <property type="evidence" value="ECO:0007669"/>
    <property type="project" value="InterPro"/>
</dbReference>
<dbReference type="Proteomes" id="UP000176614">
    <property type="component" value="Unassembled WGS sequence"/>
</dbReference>
<gene>
    <name evidence="2" type="ORF">A2264_03720</name>
</gene>
<accession>A0A1F4W0S9</accession>
<dbReference type="InterPro" id="IPR008921">
    <property type="entry name" value="DNA_pol3_clamp-load_cplx_C"/>
</dbReference>
<dbReference type="InterPro" id="IPR048466">
    <property type="entry name" value="DNA_pol3_delta-like_C"/>
</dbReference>
<organism evidence="2 3">
    <name type="scientific">candidate division WWE3 bacterium RIFOXYA2_FULL_46_9</name>
    <dbReference type="NCBI Taxonomy" id="1802636"/>
    <lineage>
        <taxon>Bacteria</taxon>
        <taxon>Katanobacteria</taxon>
    </lineage>
</organism>
<protein>
    <recommendedName>
        <fullName evidence="1">DNA polymerase III delta subunit-like C-terminal domain-containing protein</fullName>
    </recommendedName>
</protein>
<proteinExistence type="predicted"/>
<feature type="domain" description="DNA polymerase III delta subunit-like C-terminal" evidence="1">
    <location>
        <begin position="19"/>
        <end position="125"/>
    </location>
</feature>
<evidence type="ECO:0000259" key="1">
    <source>
        <dbReference type="Pfam" id="PF21694"/>
    </source>
</evidence>
<comment type="caution">
    <text evidence="2">The sequence shown here is derived from an EMBL/GenBank/DDBJ whole genome shotgun (WGS) entry which is preliminary data.</text>
</comment>
<dbReference type="Pfam" id="PF21694">
    <property type="entry name" value="DNA_pol3_delta_C"/>
    <property type="match status" value="1"/>
</dbReference>
<dbReference type="AlphaFoldDB" id="A0A1F4W0S9"/>
<evidence type="ECO:0000313" key="3">
    <source>
        <dbReference type="Proteomes" id="UP000176614"/>
    </source>
</evidence>